<keyword evidence="1" id="KW-0808">Transferase</keyword>
<dbReference type="CDD" id="cd03487">
    <property type="entry name" value="RT_Bac_retron_II"/>
    <property type="match status" value="1"/>
</dbReference>
<reference evidence="7 8" key="1">
    <citation type="journal article" date="2015" name="Nature">
        <title>rRNA introns, odd ribosomes, and small enigmatic genomes across a large radiation of phyla.</title>
        <authorList>
            <person name="Brown C.T."/>
            <person name="Hug L.A."/>
            <person name="Thomas B.C."/>
            <person name="Sharon I."/>
            <person name="Castelle C.J."/>
            <person name="Singh A."/>
            <person name="Wilkins M.J."/>
            <person name="Williams K.H."/>
            <person name="Banfield J.F."/>
        </authorList>
    </citation>
    <scope>NUCLEOTIDE SEQUENCE [LARGE SCALE GENOMIC DNA]</scope>
</reference>
<keyword evidence="5" id="KW-0695">RNA-directed DNA polymerase</keyword>
<dbReference type="InterPro" id="IPR000477">
    <property type="entry name" value="RT_dom"/>
</dbReference>
<dbReference type="PRINTS" id="PR00866">
    <property type="entry name" value="RNADNAPOLMS"/>
</dbReference>
<dbReference type="PATRIC" id="fig|1618475.3.peg.338"/>
<dbReference type="GO" id="GO:0003964">
    <property type="term" value="F:RNA-directed DNA polymerase activity"/>
    <property type="evidence" value="ECO:0007669"/>
    <property type="project" value="UniProtKB-KW"/>
</dbReference>
<dbReference type="GO" id="GO:0003723">
    <property type="term" value="F:RNA binding"/>
    <property type="evidence" value="ECO:0007669"/>
    <property type="project" value="InterPro"/>
</dbReference>
<dbReference type="EMBL" id="LBOK01000028">
    <property type="protein sequence ID" value="KKP35451.1"/>
    <property type="molecule type" value="Genomic_DNA"/>
</dbReference>
<protein>
    <recommendedName>
        <fullName evidence="6">Reverse transcriptase domain-containing protein</fullName>
    </recommendedName>
</protein>
<dbReference type="Pfam" id="PF00078">
    <property type="entry name" value="RVT_1"/>
    <property type="match status" value="1"/>
</dbReference>
<comment type="caution">
    <text evidence="7">The sequence shown here is derived from an EMBL/GenBank/DDBJ whole genome shotgun (WGS) entry which is preliminary data.</text>
</comment>
<gene>
    <name evidence="7" type="ORF">UR23_C0028G0004</name>
</gene>
<evidence type="ECO:0000256" key="2">
    <source>
        <dbReference type="ARBA" id="ARBA00022695"/>
    </source>
</evidence>
<accession>A0A0F9Z9D4</accession>
<evidence type="ECO:0000256" key="5">
    <source>
        <dbReference type="ARBA" id="ARBA00022918"/>
    </source>
</evidence>
<dbReference type="PROSITE" id="PS50878">
    <property type="entry name" value="RT_POL"/>
    <property type="match status" value="1"/>
</dbReference>
<name>A0A0F9Z9D4_9BACT</name>
<evidence type="ECO:0000256" key="3">
    <source>
        <dbReference type="ARBA" id="ARBA00022723"/>
    </source>
</evidence>
<feature type="domain" description="Reverse transcriptase" evidence="6">
    <location>
        <begin position="1"/>
        <end position="133"/>
    </location>
</feature>
<sequence>MYLFNLDIKDFFKSISKKQINEFFNFLGVPKSISKIFAKITTVKDHLVEGFNTSPTLANFVFRKIDITLNKIASKNSLIYTRYADDLTFSGNKPINIISEVEKILNASNFTINQDKIRYFKRGGPMYVTGLTVCDDKLSRVTKKYKNRIRMTLFNLNKKIENASNEEDLEFIKLEIGSLKGKINFINGIERFRANKYICELNKIEDNLETKEKEIFKQIYI</sequence>
<keyword evidence="4" id="KW-0460">Magnesium</keyword>
<evidence type="ECO:0000256" key="4">
    <source>
        <dbReference type="ARBA" id="ARBA00022842"/>
    </source>
</evidence>
<evidence type="ECO:0000313" key="7">
    <source>
        <dbReference type="EMBL" id="KKP35451.1"/>
    </source>
</evidence>
<dbReference type="Proteomes" id="UP000034349">
    <property type="component" value="Unassembled WGS sequence"/>
</dbReference>
<keyword evidence="2" id="KW-0548">Nucleotidyltransferase</keyword>
<proteinExistence type="predicted"/>
<dbReference type="InterPro" id="IPR000123">
    <property type="entry name" value="Reverse_transcriptase_msDNA"/>
</dbReference>
<evidence type="ECO:0000256" key="1">
    <source>
        <dbReference type="ARBA" id="ARBA00022679"/>
    </source>
</evidence>
<dbReference type="AlphaFoldDB" id="A0A0F9Z9D4"/>
<dbReference type="GO" id="GO:0046872">
    <property type="term" value="F:metal ion binding"/>
    <property type="evidence" value="ECO:0007669"/>
    <property type="project" value="UniProtKB-KW"/>
</dbReference>
<keyword evidence="3" id="KW-0479">Metal-binding</keyword>
<organism evidence="7 8">
    <name type="scientific">Candidatus Roizmanbacteria bacterium GW2011_GWA2_32_13</name>
    <dbReference type="NCBI Taxonomy" id="1618475"/>
    <lineage>
        <taxon>Bacteria</taxon>
        <taxon>Candidatus Roizmaniibacteriota</taxon>
    </lineage>
</organism>
<evidence type="ECO:0000259" key="6">
    <source>
        <dbReference type="PROSITE" id="PS50878"/>
    </source>
</evidence>
<evidence type="ECO:0000313" key="8">
    <source>
        <dbReference type="Proteomes" id="UP000034349"/>
    </source>
</evidence>